<dbReference type="PROSITE" id="PS50850">
    <property type="entry name" value="MFS"/>
    <property type="match status" value="1"/>
</dbReference>
<comment type="subcellular location">
    <subcellularLocation>
        <location evidence="1">Cell membrane</location>
        <topology evidence="1">Multi-pass membrane protein</topology>
    </subcellularLocation>
</comment>
<proteinExistence type="predicted"/>
<evidence type="ECO:0000256" key="4">
    <source>
        <dbReference type="ARBA" id="ARBA00022692"/>
    </source>
</evidence>
<dbReference type="InterPro" id="IPR011701">
    <property type="entry name" value="MFS"/>
</dbReference>
<dbReference type="PATRIC" id="fig|453.4.peg.1215"/>
<reference evidence="10 12" key="1">
    <citation type="submission" date="2015-11" db="EMBL/GenBank/DDBJ databases">
        <title>Genomic analysis of 38 Legionella species identifies large and diverse effector repertoires.</title>
        <authorList>
            <person name="Burstein D."/>
            <person name="Amaro F."/>
            <person name="Zusman T."/>
            <person name="Lifshitz Z."/>
            <person name="Cohen O."/>
            <person name="Gilbert J.A."/>
            <person name="Pupko T."/>
            <person name="Shuman H.A."/>
            <person name="Segal G."/>
        </authorList>
    </citation>
    <scope>NUCLEOTIDE SEQUENCE [LARGE SCALE GENOMIC DNA]</scope>
    <source>
        <strain evidence="10 12">WO-44C</strain>
    </source>
</reference>
<evidence type="ECO:0000313" key="12">
    <source>
        <dbReference type="Proteomes" id="UP000054698"/>
    </source>
</evidence>
<feature type="transmembrane region" description="Helical" evidence="8">
    <location>
        <begin position="85"/>
        <end position="106"/>
    </location>
</feature>
<dbReference type="GO" id="GO:0005886">
    <property type="term" value="C:plasma membrane"/>
    <property type="evidence" value="ECO:0007669"/>
    <property type="project" value="UniProtKB-SubCell"/>
</dbReference>
<evidence type="ECO:0000256" key="3">
    <source>
        <dbReference type="ARBA" id="ARBA00022475"/>
    </source>
</evidence>
<feature type="transmembrane region" description="Helical" evidence="8">
    <location>
        <begin position="112"/>
        <end position="137"/>
    </location>
</feature>
<feature type="transmembrane region" description="Helical" evidence="8">
    <location>
        <begin position="258"/>
        <end position="277"/>
    </location>
</feature>
<feature type="transmembrane region" description="Helical" evidence="8">
    <location>
        <begin position="227"/>
        <end position="252"/>
    </location>
</feature>
<reference evidence="11 13" key="2">
    <citation type="submission" date="2018-06" db="EMBL/GenBank/DDBJ databases">
        <authorList>
            <consortium name="Pathogen Informatics"/>
            <person name="Doyle S."/>
        </authorList>
    </citation>
    <scope>NUCLEOTIDE SEQUENCE [LARGE SCALE GENOMIC DNA]</scope>
    <source>
        <strain evidence="11 13">NCTC12022</strain>
    </source>
</reference>
<keyword evidence="7 8" id="KW-0472">Membrane</keyword>
<keyword evidence="2" id="KW-0813">Transport</keyword>
<dbReference type="EMBL" id="UASS01000001">
    <property type="protein sequence ID" value="SPX59342.1"/>
    <property type="molecule type" value="Genomic_DNA"/>
</dbReference>
<feature type="domain" description="Major facilitator superfamily (MFS) profile" evidence="9">
    <location>
        <begin position="10"/>
        <end position="416"/>
    </location>
</feature>
<dbReference type="SUPFAM" id="SSF103473">
    <property type="entry name" value="MFS general substrate transporter"/>
    <property type="match status" value="1"/>
</dbReference>
<keyword evidence="5" id="KW-0769">Symport</keyword>
<name>A0A0W0U1G7_9GAMM</name>
<feature type="transmembrane region" description="Helical" evidence="8">
    <location>
        <begin position="146"/>
        <end position="172"/>
    </location>
</feature>
<dbReference type="PANTHER" id="PTHR43528">
    <property type="entry name" value="ALPHA-KETOGLUTARATE PERMEASE"/>
    <property type="match status" value="1"/>
</dbReference>
<feature type="transmembrane region" description="Helical" evidence="8">
    <location>
        <begin position="297"/>
        <end position="317"/>
    </location>
</feature>
<dbReference type="Proteomes" id="UP000054698">
    <property type="component" value="Unassembled WGS sequence"/>
</dbReference>
<evidence type="ECO:0000313" key="13">
    <source>
        <dbReference type="Proteomes" id="UP000251942"/>
    </source>
</evidence>
<evidence type="ECO:0000256" key="8">
    <source>
        <dbReference type="SAM" id="Phobius"/>
    </source>
</evidence>
<dbReference type="OrthoDB" id="3690818at2"/>
<feature type="transmembrane region" description="Helical" evidence="8">
    <location>
        <begin position="46"/>
        <end position="73"/>
    </location>
</feature>
<evidence type="ECO:0000313" key="10">
    <source>
        <dbReference type="EMBL" id="KTD01527.1"/>
    </source>
</evidence>
<dbReference type="InterPro" id="IPR036259">
    <property type="entry name" value="MFS_trans_sf"/>
</dbReference>
<keyword evidence="12" id="KW-1185">Reference proteome</keyword>
<evidence type="ECO:0000259" key="9">
    <source>
        <dbReference type="PROSITE" id="PS50850"/>
    </source>
</evidence>
<dbReference type="GO" id="GO:0015293">
    <property type="term" value="F:symporter activity"/>
    <property type="evidence" value="ECO:0007669"/>
    <property type="project" value="UniProtKB-KW"/>
</dbReference>
<dbReference type="PANTHER" id="PTHR43528:SF1">
    <property type="entry name" value="ALPHA-KETOGLUTARATE PERMEASE"/>
    <property type="match status" value="1"/>
</dbReference>
<keyword evidence="3" id="KW-1003">Cell membrane</keyword>
<sequence length="440" mass="48097">MNKQTSSIKALWAGVLGTSLQWYDFALFGYFAPIIAATYFPNDNRYAALLSAFGVFAVGYLLAPLGAIFFGYVGDRYGRKKALTFSILAMAIPTAMIAIIPGYHLIGLAAPLLITLFRMLQGFVASAEFTGSAIFLVEHAQAGKKAFYGCLTSSAYSIGMILAGLAASFFTASFMPEWAWRLGFAVALLAGILVFFLRIYVNETPEYTHLKENQKPKRPFLTALKEMPFTMLGIIGIAWLVSIMTFGTYVFTASYLHSYFHLSLSQVTLIITISLAVDASLEPFIALIADKIGHLKIIITGMICMMLLSFPVFHLLISGEIVNITKALVLMSVLIAISYAPLNAYMVSLFPQQYRYSGFGTAFNLGISIFGGTTPLVMMWLVEKTGYLIAPAAYYIFGTIIGLVSLVICEKGRCRAPNLPLLRLSLGDAGARQTVLQSQK</sequence>
<feature type="transmembrane region" description="Helical" evidence="8">
    <location>
        <begin position="329"/>
        <end position="350"/>
    </location>
</feature>
<dbReference type="RefSeq" id="WP_058444751.1">
    <property type="nucleotide sequence ID" value="NZ_CAAAHT010000030.1"/>
</dbReference>
<evidence type="ECO:0000256" key="7">
    <source>
        <dbReference type="ARBA" id="ARBA00023136"/>
    </source>
</evidence>
<feature type="transmembrane region" description="Helical" evidence="8">
    <location>
        <begin position="388"/>
        <end position="409"/>
    </location>
</feature>
<keyword evidence="6 8" id="KW-1133">Transmembrane helix</keyword>
<dbReference type="Gene3D" id="1.20.1250.20">
    <property type="entry name" value="MFS general substrate transporter like domains"/>
    <property type="match status" value="2"/>
</dbReference>
<dbReference type="Proteomes" id="UP000251942">
    <property type="component" value="Unassembled WGS sequence"/>
</dbReference>
<keyword evidence="4 8" id="KW-0812">Transmembrane</keyword>
<accession>A0A0W0U1G7</accession>
<evidence type="ECO:0000256" key="1">
    <source>
        <dbReference type="ARBA" id="ARBA00004651"/>
    </source>
</evidence>
<protein>
    <submittedName>
        <fullName evidence="10">Proline betaine transport protein like protein</fullName>
    </submittedName>
</protein>
<evidence type="ECO:0000256" key="2">
    <source>
        <dbReference type="ARBA" id="ARBA00022448"/>
    </source>
</evidence>
<feature type="transmembrane region" description="Helical" evidence="8">
    <location>
        <begin position="362"/>
        <end position="382"/>
    </location>
</feature>
<feature type="transmembrane region" description="Helical" evidence="8">
    <location>
        <begin position="20"/>
        <end position="40"/>
    </location>
</feature>
<dbReference type="Pfam" id="PF07690">
    <property type="entry name" value="MFS_1"/>
    <property type="match status" value="1"/>
</dbReference>
<organism evidence="10 12">
    <name type="scientific">Legionella feeleii</name>
    <dbReference type="NCBI Taxonomy" id="453"/>
    <lineage>
        <taxon>Bacteria</taxon>
        <taxon>Pseudomonadati</taxon>
        <taxon>Pseudomonadota</taxon>
        <taxon>Gammaproteobacteria</taxon>
        <taxon>Legionellales</taxon>
        <taxon>Legionellaceae</taxon>
        <taxon>Legionella</taxon>
    </lineage>
</organism>
<dbReference type="AlphaFoldDB" id="A0A0W0U1G7"/>
<feature type="transmembrane region" description="Helical" evidence="8">
    <location>
        <begin position="178"/>
        <end position="201"/>
    </location>
</feature>
<evidence type="ECO:0000256" key="6">
    <source>
        <dbReference type="ARBA" id="ARBA00022989"/>
    </source>
</evidence>
<dbReference type="EMBL" id="LNYB01000031">
    <property type="protein sequence ID" value="KTD01527.1"/>
    <property type="molecule type" value="Genomic_DNA"/>
</dbReference>
<evidence type="ECO:0000256" key="5">
    <source>
        <dbReference type="ARBA" id="ARBA00022847"/>
    </source>
</evidence>
<dbReference type="STRING" id="453.Lfee_1131"/>
<dbReference type="InterPro" id="IPR020846">
    <property type="entry name" value="MFS_dom"/>
</dbReference>
<evidence type="ECO:0000313" key="11">
    <source>
        <dbReference type="EMBL" id="SPX59342.1"/>
    </source>
</evidence>
<gene>
    <name evidence="11" type="primary">proP_1</name>
    <name evidence="10" type="ORF">Lfee_1131</name>
    <name evidence="11" type="ORF">NCTC12022_00163</name>
</gene>
<dbReference type="InterPro" id="IPR051084">
    <property type="entry name" value="H+-coupled_symporters"/>
</dbReference>